<accession>A0A2D4M3I3</accession>
<dbReference type="AlphaFoldDB" id="A0A2D4M3I3"/>
<protein>
    <submittedName>
        <fullName evidence="2">Uncharacterized protein</fullName>
    </submittedName>
</protein>
<reference evidence="2" key="1">
    <citation type="submission" date="2017-07" db="EMBL/GenBank/DDBJ databases">
        <authorList>
            <person name="Mikheyev A."/>
            <person name="Grau M."/>
        </authorList>
    </citation>
    <scope>NUCLEOTIDE SEQUENCE</scope>
    <source>
        <tissue evidence="2">Venom_gland</tissue>
    </source>
</reference>
<organism evidence="2">
    <name type="scientific">Micrurus spixii</name>
    <name type="common">Amazon coral snake</name>
    <dbReference type="NCBI Taxonomy" id="129469"/>
    <lineage>
        <taxon>Eukaryota</taxon>
        <taxon>Metazoa</taxon>
        <taxon>Chordata</taxon>
        <taxon>Craniata</taxon>
        <taxon>Vertebrata</taxon>
        <taxon>Euteleostomi</taxon>
        <taxon>Lepidosauria</taxon>
        <taxon>Squamata</taxon>
        <taxon>Bifurcata</taxon>
        <taxon>Unidentata</taxon>
        <taxon>Episquamata</taxon>
        <taxon>Toxicofera</taxon>
        <taxon>Serpentes</taxon>
        <taxon>Colubroidea</taxon>
        <taxon>Elapidae</taxon>
        <taxon>Elapinae</taxon>
        <taxon>Micrurus</taxon>
    </lineage>
</organism>
<dbReference type="EMBL" id="IACM01064101">
    <property type="protein sequence ID" value="LAB27900.1"/>
    <property type="molecule type" value="Transcribed_RNA"/>
</dbReference>
<dbReference type="EMBL" id="IACM01064102">
    <property type="protein sequence ID" value="LAB27902.1"/>
    <property type="molecule type" value="Transcribed_RNA"/>
</dbReference>
<feature type="compositionally biased region" description="Polar residues" evidence="1">
    <location>
        <begin position="54"/>
        <end position="66"/>
    </location>
</feature>
<proteinExistence type="predicted"/>
<evidence type="ECO:0000313" key="2">
    <source>
        <dbReference type="EMBL" id="LAB27900.1"/>
    </source>
</evidence>
<feature type="compositionally biased region" description="Basic and acidic residues" evidence="1">
    <location>
        <begin position="1"/>
        <end position="43"/>
    </location>
</feature>
<sequence length="130" mass="14070">MEGGEGGREKEGMVEGRRRGRKEGGMKQGGKEGRKGGKEEKEGSPFNPMEKPASQETESAQGNSAMKLSRGGVLEGEAESRSGTSRAKDDRRSCRQVPGSWAKRFAAIPIKGQNSNRKRSRFCQSAPCLP</sequence>
<name>A0A2D4M3I3_9SAUR</name>
<feature type="region of interest" description="Disordered" evidence="1">
    <location>
        <begin position="1"/>
        <end position="130"/>
    </location>
</feature>
<evidence type="ECO:0000256" key="1">
    <source>
        <dbReference type="SAM" id="MobiDB-lite"/>
    </source>
</evidence>
<reference evidence="2" key="2">
    <citation type="submission" date="2017-11" db="EMBL/GenBank/DDBJ databases">
        <title>Coralsnake Venomics: Analyses of Venom Gland Transcriptomes and Proteomes of Six Brazilian Taxa.</title>
        <authorList>
            <person name="Aird S.D."/>
            <person name="Jorge da Silva N."/>
            <person name="Qiu L."/>
            <person name="Villar-Briones A."/>
            <person name="Aparecida-Saddi V."/>
            <person name="Campos-Telles M.P."/>
            <person name="Grau M."/>
            <person name="Mikheyev A.S."/>
        </authorList>
    </citation>
    <scope>NUCLEOTIDE SEQUENCE</scope>
    <source>
        <tissue evidence="2">Venom_gland</tissue>
    </source>
</reference>